<organism evidence="1 2">
    <name type="scientific">Candidatus Yanofskybacteria bacterium CG10_big_fil_rev_8_21_14_0_10_46_23</name>
    <dbReference type="NCBI Taxonomy" id="1975098"/>
    <lineage>
        <taxon>Bacteria</taxon>
        <taxon>Candidatus Yanofskyibacteriota</taxon>
    </lineage>
</organism>
<dbReference type="AlphaFoldDB" id="A0A2H0R4V0"/>
<evidence type="ECO:0000313" key="1">
    <source>
        <dbReference type="EMBL" id="PIR41549.1"/>
    </source>
</evidence>
<dbReference type="InterPro" id="IPR052022">
    <property type="entry name" value="26kDa_periplasmic_antigen"/>
</dbReference>
<dbReference type="Proteomes" id="UP000230232">
    <property type="component" value="Unassembled WGS sequence"/>
</dbReference>
<dbReference type="PANTHER" id="PTHR34387:SF1">
    <property type="entry name" value="PERIPLASMIC IMMUNOGENIC PROTEIN"/>
    <property type="match status" value="1"/>
</dbReference>
<evidence type="ECO:0008006" key="3">
    <source>
        <dbReference type="Google" id="ProtNLM"/>
    </source>
</evidence>
<dbReference type="GO" id="GO:0006974">
    <property type="term" value="P:DNA damage response"/>
    <property type="evidence" value="ECO:0007669"/>
    <property type="project" value="TreeGrafter"/>
</dbReference>
<dbReference type="Pfam" id="PF04402">
    <property type="entry name" value="SIMPL"/>
    <property type="match status" value="1"/>
</dbReference>
<dbReference type="EMBL" id="PCXO01000004">
    <property type="protein sequence ID" value="PIR41549.1"/>
    <property type="molecule type" value="Genomic_DNA"/>
</dbReference>
<evidence type="ECO:0000313" key="2">
    <source>
        <dbReference type="Proteomes" id="UP000230232"/>
    </source>
</evidence>
<name>A0A2H0R4V0_9BACT</name>
<sequence>MDIKIRNYLGLAAIFALLVAGFSTASYVRSFSRSLDPNNVRSFTVTAEGSTIAVPDTATFTFGIITEGGLDVANLQKNNSEASDKILKYLNDQGVGKEDIKTSNYSIDPRYVFSNAGPSRIVGFTVNQSFRVKVKDFAKASDILAGVVERGANNVSQLSFDIEDRTKLEQKARKKAIENAKEKAKDIAGAGDFRLGQLLSIEESFAPEPIFRVADSFAGGIGGGGPGVEGGSQEINIVVTVRYGIE</sequence>
<protein>
    <recommendedName>
        <fullName evidence="3">SIMPL domain-containing protein</fullName>
    </recommendedName>
</protein>
<gene>
    <name evidence="1" type="ORF">COV31_00365</name>
</gene>
<proteinExistence type="predicted"/>
<dbReference type="InterPro" id="IPR007497">
    <property type="entry name" value="SIMPL/DUF541"/>
</dbReference>
<dbReference type="Gene3D" id="3.30.110.170">
    <property type="entry name" value="Protein of unknown function (DUF541), domain 1"/>
    <property type="match status" value="1"/>
</dbReference>
<accession>A0A2H0R4V0</accession>
<reference evidence="1 2" key="1">
    <citation type="submission" date="2017-09" db="EMBL/GenBank/DDBJ databases">
        <title>Depth-based differentiation of microbial function through sediment-hosted aquifers and enrichment of novel symbionts in the deep terrestrial subsurface.</title>
        <authorList>
            <person name="Probst A.J."/>
            <person name="Ladd B."/>
            <person name="Jarett J.K."/>
            <person name="Geller-Mcgrath D.E."/>
            <person name="Sieber C.M."/>
            <person name="Emerson J.B."/>
            <person name="Anantharaman K."/>
            <person name="Thomas B.C."/>
            <person name="Malmstrom R."/>
            <person name="Stieglmeier M."/>
            <person name="Klingl A."/>
            <person name="Woyke T."/>
            <person name="Ryan C.M."/>
            <person name="Banfield J.F."/>
        </authorList>
    </citation>
    <scope>NUCLEOTIDE SEQUENCE [LARGE SCALE GENOMIC DNA]</scope>
    <source>
        <strain evidence="1">CG10_big_fil_rev_8_21_14_0_10_46_23</strain>
    </source>
</reference>
<comment type="caution">
    <text evidence="1">The sequence shown here is derived from an EMBL/GenBank/DDBJ whole genome shotgun (WGS) entry which is preliminary data.</text>
</comment>
<dbReference type="Gene3D" id="3.30.70.2970">
    <property type="entry name" value="Protein of unknown function (DUF541), domain 2"/>
    <property type="match status" value="1"/>
</dbReference>
<dbReference type="PANTHER" id="PTHR34387">
    <property type="entry name" value="SLR1258 PROTEIN"/>
    <property type="match status" value="1"/>
</dbReference>